<name>A0ABT6MLD1_9NOCA</name>
<accession>A0ABT6MLD1</accession>
<dbReference type="EMBL" id="JARXVC010000025">
    <property type="protein sequence ID" value="MDH6284705.1"/>
    <property type="molecule type" value="Genomic_DNA"/>
</dbReference>
<gene>
    <name evidence="1" type="ORF">M2280_005966</name>
</gene>
<keyword evidence="2" id="KW-1185">Reference proteome</keyword>
<evidence type="ECO:0000313" key="1">
    <source>
        <dbReference type="EMBL" id="MDH6284705.1"/>
    </source>
</evidence>
<sequence length="126" mass="14161">MNEWTVPTSSQPEAVIVPSDPEFWVGCELWCVTAIALWRSAITVHLVPVEADDLMVPNCSLPVFRLFTETGAECLIQDCGPADHYPGRFTYRFSWPTRRPGVLHIRAQLGLGVPLIDVLRCEVPER</sequence>
<protein>
    <submittedName>
        <fullName evidence="1">Uncharacterized protein</fullName>
    </submittedName>
</protein>
<reference evidence="1 2" key="1">
    <citation type="submission" date="2023-04" db="EMBL/GenBank/DDBJ databases">
        <title>Forest soil microbial communities from Buena Vista Peninsula, Colon Province, Panama.</title>
        <authorList>
            <person name="Bouskill N."/>
        </authorList>
    </citation>
    <scope>NUCLEOTIDE SEQUENCE [LARGE SCALE GENOMIC DNA]</scope>
    <source>
        <strain evidence="1 2">CFH S0262</strain>
    </source>
</reference>
<dbReference type="Proteomes" id="UP001160334">
    <property type="component" value="Unassembled WGS sequence"/>
</dbReference>
<comment type="caution">
    <text evidence="1">The sequence shown here is derived from an EMBL/GenBank/DDBJ whole genome shotgun (WGS) entry which is preliminary data.</text>
</comment>
<proteinExistence type="predicted"/>
<evidence type="ECO:0000313" key="2">
    <source>
        <dbReference type="Proteomes" id="UP001160334"/>
    </source>
</evidence>
<organism evidence="1 2">
    <name type="scientific">Prescottella agglutinans</name>
    <dbReference type="NCBI Taxonomy" id="1644129"/>
    <lineage>
        <taxon>Bacteria</taxon>
        <taxon>Bacillati</taxon>
        <taxon>Actinomycetota</taxon>
        <taxon>Actinomycetes</taxon>
        <taxon>Mycobacteriales</taxon>
        <taxon>Nocardiaceae</taxon>
        <taxon>Prescottella</taxon>
    </lineage>
</organism>